<feature type="compositionally biased region" description="Polar residues" evidence="1">
    <location>
        <begin position="102"/>
        <end position="113"/>
    </location>
</feature>
<feature type="compositionally biased region" description="Basic and acidic residues" evidence="1">
    <location>
        <begin position="47"/>
        <end position="68"/>
    </location>
</feature>
<proteinExistence type="predicted"/>
<feature type="compositionally biased region" description="Low complexity" evidence="1">
    <location>
        <begin position="140"/>
        <end position="156"/>
    </location>
</feature>
<feature type="region of interest" description="Disordered" evidence="1">
    <location>
        <begin position="32"/>
        <end position="78"/>
    </location>
</feature>
<evidence type="ECO:0000256" key="1">
    <source>
        <dbReference type="SAM" id="MobiDB-lite"/>
    </source>
</evidence>
<evidence type="ECO:0000313" key="2">
    <source>
        <dbReference type="EMBL" id="KAJ7630393.1"/>
    </source>
</evidence>
<reference evidence="2" key="1">
    <citation type="submission" date="2023-03" db="EMBL/GenBank/DDBJ databases">
        <title>Massive genome expansion in bonnet fungi (Mycena s.s.) driven by repeated elements and novel gene families across ecological guilds.</title>
        <authorList>
            <consortium name="Lawrence Berkeley National Laboratory"/>
            <person name="Harder C.B."/>
            <person name="Miyauchi S."/>
            <person name="Viragh M."/>
            <person name="Kuo A."/>
            <person name="Thoen E."/>
            <person name="Andreopoulos B."/>
            <person name="Lu D."/>
            <person name="Skrede I."/>
            <person name="Drula E."/>
            <person name="Henrissat B."/>
            <person name="Morin E."/>
            <person name="Kohler A."/>
            <person name="Barry K."/>
            <person name="LaButti K."/>
            <person name="Morin E."/>
            <person name="Salamov A."/>
            <person name="Lipzen A."/>
            <person name="Mereny Z."/>
            <person name="Hegedus B."/>
            <person name="Baldrian P."/>
            <person name="Stursova M."/>
            <person name="Weitz H."/>
            <person name="Taylor A."/>
            <person name="Grigoriev I.V."/>
            <person name="Nagy L.G."/>
            <person name="Martin F."/>
            <person name="Kauserud H."/>
        </authorList>
    </citation>
    <scope>NUCLEOTIDE SEQUENCE</scope>
    <source>
        <strain evidence="2">9284</strain>
    </source>
</reference>
<dbReference type="AlphaFoldDB" id="A0AAD7BTD4"/>
<keyword evidence="3" id="KW-1185">Reference proteome</keyword>
<comment type="caution">
    <text evidence="2">The sequence shown here is derived from an EMBL/GenBank/DDBJ whole genome shotgun (WGS) entry which is preliminary data.</text>
</comment>
<name>A0AAD7BTD4_9AGAR</name>
<feature type="region of interest" description="Disordered" evidence="1">
    <location>
        <begin position="102"/>
        <end position="156"/>
    </location>
</feature>
<protein>
    <submittedName>
        <fullName evidence="2">Uncharacterized protein</fullName>
    </submittedName>
</protein>
<sequence length="329" mass="38830">MAKQRARNRARRIPAPQIPPFPVAMMARLAAAQEEEMSSYRTTLAQLHERERERREQEKRDLEKRNKELPPIPESPFVRPDSQVLVPELWVTNPVSEIRVAQENQSSFENETPSPTPLPKSPRDYRNPFASRENLPDPESQISIKSSISSKRQPQRPYQNMGWLNEQYPHVAPHLILKVVRHQLEPLDVARLDPDRKETVFEHGCFWTDHLTIESLVAPLAIYFRILQSWVSATSRNDDSENLVSQCALAYIAHLHELNEHYEWVFVLQYHVSFHEKQRKLMRRGEYSQWNVVDMDLVGIREQHLLDLTMAFLRIQLSIVYHRRRRRNT</sequence>
<dbReference type="EMBL" id="JARKIF010000009">
    <property type="protein sequence ID" value="KAJ7630393.1"/>
    <property type="molecule type" value="Genomic_DNA"/>
</dbReference>
<dbReference type="Proteomes" id="UP001221142">
    <property type="component" value="Unassembled WGS sequence"/>
</dbReference>
<organism evidence="2 3">
    <name type="scientific">Roridomyces roridus</name>
    <dbReference type="NCBI Taxonomy" id="1738132"/>
    <lineage>
        <taxon>Eukaryota</taxon>
        <taxon>Fungi</taxon>
        <taxon>Dikarya</taxon>
        <taxon>Basidiomycota</taxon>
        <taxon>Agaricomycotina</taxon>
        <taxon>Agaricomycetes</taxon>
        <taxon>Agaricomycetidae</taxon>
        <taxon>Agaricales</taxon>
        <taxon>Marasmiineae</taxon>
        <taxon>Mycenaceae</taxon>
        <taxon>Roridomyces</taxon>
    </lineage>
</organism>
<gene>
    <name evidence="2" type="ORF">FB45DRAFT_1027619</name>
</gene>
<accession>A0AAD7BTD4</accession>
<evidence type="ECO:0000313" key="3">
    <source>
        <dbReference type="Proteomes" id="UP001221142"/>
    </source>
</evidence>